<protein>
    <submittedName>
        <fullName evidence="10">Oligopeptide ABC transporter substrate-binding protein</fullName>
    </submittedName>
</protein>
<dbReference type="InterPro" id="IPR000914">
    <property type="entry name" value="SBP_5_dom"/>
</dbReference>
<evidence type="ECO:0000256" key="1">
    <source>
        <dbReference type="ARBA" id="ARBA00004193"/>
    </source>
</evidence>
<keyword evidence="7" id="KW-0449">Lipoprotein</keyword>
<dbReference type="PANTHER" id="PTHR30290:SF79">
    <property type="entry name" value="DIPEPTIDE-BINDING PROTEIN DPPE"/>
    <property type="match status" value="1"/>
</dbReference>
<reference evidence="10 11" key="1">
    <citation type="submission" date="2017-01" db="EMBL/GenBank/DDBJ databases">
        <title>Bacillus phylogenomics.</title>
        <authorList>
            <person name="Dunlap C."/>
        </authorList>
    </citation>
    <scope>NUCLEOTIDE SEQUENCE [LARGE SCALE GENOMIC DNA]</scope>
    <source>
        <strain evidence="10 11">NRRL B-41282</strain>
    </source>
</reference>
<dbReference type="Gene3D" id="3.10.105.10">
    <property type="entry name" value="Dipeptide-binding Protein, Domain 3"/>
    <property type="match status" value="1"/>
</dbReference>
<dbReference type="AlphaFoldDB" id="A0A1R1QYY0"/>
<dbReference type="EMBL" id="MTJL01000002">
    <property type="protein sequence ID" value="OMI09869.1"/>
    <property type="molecule type" value="Genomic_DNA"/>
</dbReference>
<organism evidence="10 11">
    <name type="scientific">Bacillus swezeyi</name>
    <dbReference type="NCBI Taxonomy" id="1925020"/>
    <lineage>
        <taxon>Bacteria</taxon>
        <taxon>Bacillati</taxon>
        <taxon>Bacillota</taxon>
        <taxon>Bacilli</taxon>
        <taxon>Bacillales</taxon>
        <taxon>Bacillaceae</taxon>
        <taxon>Bacillus</taxon>
    </lineage>
</organism>
<dbReference type="SUPFAM" id="SSF53850">
    <property type="entry name" value="Periplasmic binding protein-like II"/>
    <property type="match status" value="1"/>
</dbReference>
<dbReference type="InterPro" id="IPR030678">
    <property type="entry name" value="Peptide/Ni-bd"/>
</dbReference>
<dbReference type="Pfam" id="PF00496">
    <property type="entry name" value="SBP_bac_5"/>
    <property type="match status" value="1"/>
</dbReference>
<accession>A0A1R1RQE3</accession>
<dbReference type="RefSeq" id="WP_076762329.1">
    <property type="nucleotide sequence ID" value="NZ_JARMMK010000001.1"/>
</dbReference>
<evidence type="ECO:0000256" key="2">
    <source>
        <dbReference type="ARBA" id="ARBA00005695"/>
    </source>
</evidence>
<accession>A0A1R1QYY0</accession>
<dbReference type="FunFam" id="3.10.105.10:FF:000001">
    <property type="entry name" value="Oligopeptide ABC transporter, oligopeptide-binding protein"/>
    <property type="match status" value="1"/>
</dbReference>
<comment type="similarity">
    <text evidence="2">Belongs to the bacterial solute-binding protein 5 family.</text>
</comment>
<comment type="caution">
    <text evidence="10">The sequence shown here is derived from an EMBL/GenBank/DDBJ whole genome shotgun (WGS) entry which is preliminary data.</text>
</comment>
<keyword evidence="5" id="KW-0653">Protein transport</keyword>
<dbReference type="CDD" id="cd08504">
    <property type="entry name" value="PBP2_OppA"/>
    <property type="match status" value="1"/>
</dbReference>
<dbReference type="GO" id="GO:0043190">
    <property type="term" value="C:ATP-binding cassette (ABC) transporter complex"/>
    <property type="evidence" value="ECO:0007669"/>
    <property type="project" value="InterPro"/>
</dbReference>
<dbReference type="Proteomes" id="UP000187367">
    <property type="component" value="Unassembled WGS sequence"/>
</dbReference>
<keyword evidence="5" id="KW-0571">Peptide transport</keyword>
<comment type="subcellular location">
    <subcellularLocation>
        <location evidence="1">Cell membrane</location>
        <topology evidence="1">Lipid-anchor</topology>
    </subcellularLocation>
</comment>
<evidence type="ECO:0000256" key="5">
    <source>
        <dbReference type="ARBA" id="ARBA00022856"/>
    </source>
</evidence>
<evidence type="ECO:0000256" key="7">
    <source>
        <dbReference type="ARBA" id="ARBA00023288"/>
    </source>
</evidence>
<feature type="signal peptide" evidence="8">
    <location>
        <begin position="1"/>
        <end position="26"/>
    </location>
</feature>
<dbReference type="PROSITE" id="PS51257">
    <property type="entry name" value="PROKAR_LIPOPROTEIN"/>
    <property type="match status" value="1"/>
</dbReference>
<dbReference type="GO" id="GO:1904680">
    <property type="term" value="F:peptide transmembrane transporter activity"/>
    <property type="evidence" value="ECO:0007669"/>
    <property type="project" value="TreeGrafter"/>
</dbReference>
<keyword evidence="3" id="KW-0813">Transport</keyword>
<feature type="chain" id="PRO_5014066037" evidence="8">
    <location>
        <begin position="27"/>
        <end position="540"/>
    </location>
</feature>
<evidence type="ECO:0000256" key="6">
    <source>
        <dbReference type="ARBA" id="ARBA00023139"/>
    </source>
</evidence>
<evidence type="ECO:0000313" key="10">
    <source>
        <dbReference type="EMBL" id="OMI09869.1"/>
    </source>
</evidence>
<feature type="domain" description="Solute-binding protein family 5" evidence="9">
    <location>
        <begin position="87"/>
        <end position="462"/>
    </location>
</feature>
<dbReference type="PIRSF" id="PIRSF002741">
    <property type="entry name" value="MppA"/>
    <property type="match status" value="1"/>
</dbReference>
<evidence type="ECO:0000259" key="9">
    <source>
        <dbReference type="Pfam" id="PF00496"/>
    </source>
</evidence>
<proteinExistence type="inferred from homology"/>
<dbReference type="InterPro" id="IPR039424">
    <property type="entry name" value="SBP_5"/>
</dbReference>
<dbReference type="Gene3D" id="3.90.76.10">
    <property type="entry name" value="Dipeptide-binding Protein, Domain 1"/>
    <property type="match status" value="1"/>
</dbReference>
<evidence type="ECO:0000256" key="3">
    <source>
        <dbReference type="ARBA" id="ARBA00022448"/>
    </source>
</evidence>
<dbReference type="GO" id="GO:0030288">
    <property type="term" value="C:outer membrane-bounded periplasmic space"/>
    <property type="evidence" value="ECO:0007669"/>
    <property type="project" value="UniProtKB-ARBA"/>
</dbReference>
<dbReference type="Gene3D" id="3.40.190.10">
    <property type="entry name" value="Periplasmic binding protein-like II"/>
    <property type="match status" value="1"/>
</dbReference>
<gene>
    <name evidence="10" type="ORF">BW143_01115</name>
</gene>
<evidence type="ECO:0000256" key="4">
    <source>
        <dbReference type="ARBA" id="ARBA00022729"/>
    </source>
</evidence>
<evidence type="ECO:0000256" key="8">
    <source>
        <dbReference type="SAM" id="SignalP"/>
    </source>
</evidence>
<name>A0A1R1QYY0_9BACI</name>
<keyword evidence="11" id="KW-1185">Reference proteome</keyword>
<dbReference type="PANTHER" id="PTHR30290">
    <property type="entry name" value="PERIPLASMIC BINDING COMPONENT OF ABC TRANSPORTER"/>
    <property type="match status" value="1"/>
</dbReference>
<dbReference type="GO" id="GO:0015833">
    <property type="term" value="P:peptide transport"/>
    <property type="evidence" value="ECO:0007669"/>
    <property type="project" value="UniProtKB-KW"/>
</dbReference>
<keyword evidence="6" id="KW-0564">Palmitate</keyword>
<evidence type="ECO:0000313" key="11">
    <source>
        <dbReference type="Proteomes" id="UP000187367"/>
    </source>
</evidence>
<keyword evidence="4 8" id="KW-0732">Signal</keyword>
<sequence length="540" mass="61677">MKRLWRTLVIAVLFVMLFGCTANEQAGQEAEKKGKEAEKEQILRLNNENEPTSFDPPIGFNNVSWQALNNLMEGLTRLGSDHEPLAASAEKWDISEDGKTYTFTIREQAKWSNEDPLTAGDFEYAWKRLLDPKTGSSAAFLGYVIEGGEAFNSGKGTKDDVKVEALDEKTLKVTLTSPQKAFLNIVANPAFFPVNQKVAEENPKWHEEAETFVGNGPFKLTEWKHDESLTMEKSGTYWDQDTVKLDQVTWAMVDDRNTDYQMFQSNELDTSYVPAEMSEKLMGSDQVKVFEQAGIYFYRFNVNMEPFQNEKIRTAFAMAVDQEEIVDYVTKNGEKAAHGFVSPGMKGPNGKDFREEGGDLVKYDADEAKKLLEKGMKEENYQKLPAVTLTYSTKPEHKKMAEAIQQKLKSTLDVNVKLANMEWNTFLEQQKALKFQFSQSSFLPDYADPINFLESFQTDNSMNRTGWSSKEYDQLINAAKNEADEEKRHELMHQAEKLLFAGMPIIPVHFYNQVHLEKENVKGIIRHPVGYIELKWAEKQ</sequence>
<dbReference type="FunFam" id="3.90.76.10:FF:000001">
    <property type="entry name" value="Oligopeptide ABC transporter substrate-binding protein"/>
    <property type="match status" value="1"/>
</dbReference>